<dbReference type="Proteomes" id="UP000005240">
    <property type="component" value="Unassembled WGS sequence"/>
</dbReference>
<gene>
    <name evidence="1" type="ORF">PTTG_09036</name>
</gene>
<protein>
    <submittedName>
        <fullName evidence="1 2">Uncharacterized protein</fullName>
    </submittedName>
</protein>
<organism evidence="1">
    <name type="scientific">Puccinia triticina (isolate 1-1 / race 1 (BBBD))</name>
    <name type="common">Brown leaf rust fungus</name>
    <dbReference type="NCBI Taxonomy" id="630390"/>
    <lineage>
        <taxon>Eukaryota</taxon>
        <taxon>Fungi</taxon>
        <taxon>Dikarya</taxon>
        <taxon>Basidiomycota</taxon>
        <taxon>Pucciniomycotina</taxon>
        <taxon>Pucciniomycetes</taxon>
        <taxon>Pucciniales</taxon>
        <taxon>Pucciniaceae</taxon>
        <taxon>Puccinia</taxon>
    </lineage>
</organism>
<reference evidence="1" key="1">
    <citation type="submission" date="2009-11" db="EMBL/GenBank/DDBJ databases">
        <authorList>
            <consortium name="The Broad Institute Genome Sequencing Platform"/>
            <person name="Ward D."/>
            <person name="Feldgarden M."/>
            <person name="Earl A."/>
            <person name="Young S.K."/>
            <person name="Zeng Q."/>
            <person name="Koehrsen M."/>
            <person name="Alvarado L."/>
            <person name="Berlin A."/>
            <person name="Bochicchio J."/>
            <person name="Borenstein D."/>
            <person name="Chapman S.B."/>
            <person name="Chen Z."/>
            <person name="Engels R."/>
            <person name="Freedman E."/>
            <person name="Gellesch M."/>
            <person name="Goldberg J."/>
            <person name="Griggs A."/>
            <person name="Gujja S."/>
            <person name="Heilman E."/>
            <person name="Heiman D."/>
            <person name="Hepburn T."/>
            <person name="Howarth C."/>
            <person name="Jen D."/>
            <person name="Larson L."/>
            <person name="Lewis B."/>
            <person name="Mehta T."/>
            <person name="Park D."/>
            <person name="Pearson M."/>
            <person name="Roberts A."/>
            <person name="Saif S."/>
            <person name="Shea T."/>
            <person name="Shenoy N."/>
            <person name="Sisk P."/>
            <person name="Stolte C."/>
            <person name="Sykes S."/>
            <person name="Thomson T."/>
            <person name="Walk T."/>
            <person name="White J."/>
            <person name="Yandava C."/>
            <person name="Izard J."/>
            <person name="Baranova O.V."/>
            <person name="Blanton J.M."/>
            <person name="Tanner A.C."/>
            <person name="Dewhirst F.E."/>
            <person name="Haas B."/>
            <person name="Nusbaum C."/>
            <person name="Birren B."/>
        </authorList>
    </citation>
    <scope>NUCLEOTIDE SEQUENCE [LARGE SCALE GENOMIC DNA]</scope>
    <source>
        <strain evidence="1">1-1 BBBD Race 1</strain>
    </source>
</reference>
<keyword evidence="3" id="KW-1185">Reference proteome</keyword>
<proteinExistence type="predicted"/>
<reference evidence="2 3" key="3">
    <citation type="journal article" date="2017" name="G3 (Bethesda)">
        <title>Comparative analysis highlights variable genome content of wheat rusts and divergence of the mating loci.</title>
        <authorList>
            <person name="Cuomo C.A."/>
            <person name="Bakkeren G."/>
            <person name="Khalil H.B."/>
            <person name="Panwar V."/>
            <person name="Joly D."/>
            <person name="Linning R."/>
            <person name="Sakthikumar S."/>
            <person name="Song X."/>
            <person name="Adiconis X."/>
            <person name="Fan L."/>
            <person name="Goldberg J.M."/>
            <person name="Levin J.Z."/>
            <person name="Young S."/>
            <person name="Zeng Q."/>
            <person name="Anikster Y."/>
            <person name="Bruce M."/>
            <person name="Wang M."/>
            <person name="Yin C."/>
            <person name="McCallum B."/>
            <person name="Szabo L.J."/>
            <person name="Hulbert S."/>
            <person name="Chen X."/>
            <person name="Fellers J.P."/>
        </authorList>
    </citation>
    <scope>NUCLEOTIDE SEQUENCE</scope>
    <source>
        <strain evidence="3">Isolate 1-1 / race 1 (BBBD)</strain>
        <strain evidence="2">isolate 1-1 / race 1 (BBBD)</strain>
    </source>
</reference>
<sequence length="376" mass="42736">MVDELVGRNEVIDKLESILLPSIKDRITSFLLALDLQNLGKQLDANLDSIPELTSEINQILAKTTHAVESVSAPFEGSEYSDGRNLGRCKEYRCRLLCAKVKDIMSEHLARLFARSGHFLEYWELSRKDPGDSWGRQEMVKRAETASRIADTTFRLIDQTIEWSKKSDLAILQEHWSEAEEKVNGALEDLTQLAADPSIGSGQAAMDDEMTPRNRISRLARLSIPIVKLTRIFLNKITKTTPKKPLFTLDPEINSKSLELLSEGPTNIARHLEYIAKFLAEQNQRNARPNIARDHNSSELLQIPKLFQSTLLLLSFYLIPLPTTAVDHHSVSRQHFKSWFHYLVSPYLEATDRMLDALFDSQGFDLQNLSLLTNHV</sequence>
<evidence type="ECO:0000313" key="2">
    <source>
        <dbReference type="EnsemblFungi" id="PTTG_09036-t43_2-p1"/>
    </source>
</evidence>
<name>A0A180GSI2_PUCT1</name>
<reference evidence="2" key="4">
    <citation type="submission" date="2025-05" db="UniProtKB">
        <authorList>
            <consortium name="EnsemblFungi"/>
        </authorList>
    </citation>
    <scope>IDENTIFICATION</scope>
    <source>
        <strain evidence="2">isolate 1-1 / race 1 (BBBD)</strain>
    </source>
</reference>
<accession>A0A180GSI2</accession>
<dbReference type="PANTHER" id="PTHR33069:SF3">
    <property type="entry name" value="DYNEIN HEAVY CHAIN TAIL DOMAIN-CONTAINING PROTEIN"/>
    <property type="match status" value="1"/>
</dbReference>
<dbReference type="PANTHER" id="PTHR33069">
    <property type="entry name" value="CHROMOSOME 7, WHOLE GENOME SHOTGUN SEQUENCE-RELATED"/>
    <property type="match status" value="1"/>
</dbReference>
<dbReference type="EnsemblFungi" id="PTTG_09036-t43_2">
    <property type="protein sequence ID" value="PTTG_09036-t43_2-p1"/>
    <property type="gene ID" value="PTTG_09036"/>
</dbReference>
<evidence type="ECO:0000313" key="1">
    <source>
        <dbReference type="EMBL" id="OAV95511.1"/>
    </source>
</evidence>
<dbReference type="AlphaFoldDB" id="A0A180GSI2"/>
<evidence type="ECO:0000313" key="3">
    <source>
        <dbReference type="Proteomes" id="UP000005240"/>
    </source>
</evidence>
<dbReference type="VEuPathDB" id="FungiDB:PTTG_09036"/>
<dbReference type="EMBL" id="ADAS02000028">
    <property type="protein sequence ID" value="OAV95511.1"/>
    <property type="molecule type" value="Genomic_DNA"/>
</dbReference>
<reference evidence="1" key="2">
    <citation type="submission" date="2016-05" db="EMBL/GenBank/DDBJ databases">
        <title>Comparative analysis highlights variable genome content of wheat rusts and divergence of the mating loci.</title>
        <authorList>
            <person name="Cuomo C.A."/>
            <person name="Bakkeren G."/>
            <person name="Szabo L."/>
            <person name="Khalil H."/>
            <person name="Joly D."/>
            <person name="Goldberg J."/>
            <person name="Young S."/>
            <person name="Zeng Q."/>
            <person name="Fellers J."/>
        </authorList>
    </citation>
    <scope>NUCLEOTIDE SEQUENCE [LARGE SCALE GENOMIC DNA]</scope>
    <source>
        <strain evidence="1">1-1 BBBD Race 1</strain>
    </source>
</reference>